<evidence type="ECO:0000256" key="6">
    <source>
        <dbReference type="ARBA" id="ARBA00023004"/>
    </source>
</evidence>
<organism evidence="9">
    <name type="scientific">viral metagenome</name>
    <dbReference type="NCBI Taxonomy" id="1070528"/>
    <lineage>
        <taxon>unclassified sequences</taxon>
        <taxon>metagenomes</taxon>
        <taxon>organismal metagenomes</taxon>
    </lineage>
</organism>
<dbReference type="Gene3D" id="1.20.1300.10">
    <property type="entry name" value="Fumarate reductase/succinate dehydrogenase, transmembrane subunit"/>
    <property type="match status" value="1"/>
</dbReference>
<dbReference type="SUPFAM" id="SSF81343">
    <property type="entry name" value="Fumarate reductase respiratory complex transmembrane subunits"/>
    <property type="match status" value="1"/>
</dbReference>
<dbReference type="GO" id="GO:0006099">
    <property type="term" value="P:tricarboxylic acid cycle"/>
    <property type="evidence" value="ECO:0007669"/>
    <property type="project" value="InterPro"/>
</dbReference>
<dbReference type="PANTHER" id="PTHR10978:SF5">
    <property type="entry name" value="SUCCINATE DEHYDROGENASE CYTOCHROME B560 SUBUNIT, MITOCHONDRIAL"/>
    <property type="match status" value="1"/>
</dbReference>
<dbReference type="GO" id="GO:0005739">
    <property type="term" value="C:mitochondrion"/>
    <property type="evidence" value="ECO:0007669"/>
    <property type="project" value="GOC"/>
</dbReference>
<evidence type="ECO:0000313" key="9">
    <source>
        <dbReference type="EMBL" id="QHU23159.1"/>
    </source>
</evidence>
<dbReference type="PIRSF" id="PIRSF000178">
    <property type="entry name" value="SDH_cyt_b560"/>
    <property type="match status" value="1"/>
</dbReference>
<dbReference type="InterPro" id="IPR014314">
    <property type="entry name" value="Succ_DH_cytb556"/>
</dbReference>
<dbReference type="PANTHER" id="PTHR10978">
    <property type="entry name" value="SUCCINATE DEHYDROGENASE CYTOCHROME B560 SUBUNIT"/>
    <property type="match status" value="1"/>
</dbReference>
<evidence type="ECO:0000256" key="4">
    <source>
        <dbReference type="ARBA" id="ARBA00022723"/>
    </source>
</evidence>
<dbReference type="InterPro" id="IPR000701">
    <property type="entry name" value="SuccDH_FuR_B_TM-su"/>
</dbReference>
<dbReference type="GO" id="GO:0046872">
    <property type="term" value="F:metal ion binding"/>
    <property type="evidence" value="ECO:0007669"/>
    <property type="project" value="UniProtKB-KW"/>
</dbReference>
<dbReference type="CDD" id="cd03499">
    <property type="entry name" value="SQR_TypeC_SdhC"/>
    <property type="match status" value="1"/>
</dbReference>
<dbReference type="Pfam" id="PF01127">
    <property type="entry name" value="Sdh_cyt"/>
    <property type="match status" value="1"/>
</dbReference>
<sequence length="123" mass="14133">MKPQISPHVSIYKFPITAISSIMNRITGFTLSSGFILLGISSFYPKKQEILLKHYNNSNIFLKYSIHTLLYFPVNFHVLGGFRHILWDIQPNLLKNKKVSNSSYALFGFSSILSFVMAYYTTD</sequence>
<reference evidence="9" key="1">
    <citation type="journal article" date="2020" name="Nature">
        <title>Giant virus diversity and host interactions through global metagenomics.</title>
        <authorList>
            <person name="Schulz F."/>
            <person name="Roux S."/>
            <person name="Paez-Espino D."/>
            <person name="Jungbluth S."/>
            <person name="Walsh D.A."/>
            <person name="Denef V.J."/>
            <person name="McMahon K.D."/>
            <person name="Konstantinidis K.T."/>
            <person name="Eloe-Fadrosh E.A."/>
            <person name="Kyrpides N.C."/>
            <person name="Woyke T."/>
        </authorList>
    </citation>
    <scope>NUCLEOTIDE SEQUENCE</scope>
    <source>
        <strain evidence="9">GVMAG-S-ERX555907-63</strain>
    </source>
</reference>
<evidence type="ECO:0000256" key="5">
    <source>
        <dbReference type="ARBA" id="ARBA00022989"/>
    </source>
</evidence>
<dbReference type="AlphaFoldDB" id="A0A6C0L019"/>
<dbReference type="GO" id="GO:0006121">
    <property type="term" value="P:mitochondrial electron transport, succinate to ubiquinone"/>
    <property type="evidence" value="ECO:0007669"/>
    <property type="project" value="TreeGrafter"/>
</dbReference>
<proteinExistence type="predicted"/>
<dbReference type="NCBIfam" id="TIGR02970">
    <property type="entry name" value="succ_dehyd_cytB"/>
    <property type="match status" value="1"/>
</dbReference>
<evidence type="ECO:0000256" key="3">
    <source>
        <dbReference type="ARBA" id="ARBA00022692"/>
    </source>
</evidence>
<dbReference type="EMBL" id="MN741025">
    <property type="protein sequence ID" value="QHU23159.1"/>
    <property type="molecule type" value="Genomic_DNA"/>
</dbReference>
<evidence type="ECO:0000256" key="1">
    <source>
        <dbReference type="ARBA" id="ARBA00004370"/>
    </source>
</evidence>
<keyword evidence="6" id="KW-0408">Iron</keyword>
<keyword evidence="7 8" id="KW-0472">Membrane</keyword>
<evidence type="ECO:0000256" key="7">
    <source>
        <dbReference type="ARBA" id="ARBA00023136"/>
    </source>
</evidence>
<protein>
    <submittedName>
        <fullName evidence="9">Uncharacterized protein</fullName>
    </submittedName>
</protein>
<keyword evidence="3 8" id="KW-0812">Transmembrane</keyword>
<dbReference type="GO" id="GO:0016020">
    <property type="term" value="C:membrane"/>
    <property type="evidence" value="ECO:0007669"/>
    <property type="project" value="UniProtKB-SubCell"/>
</dbReference>
<evidence type="ECO:0000256" key="8">
    <source>
        <dbReference type="SAM" id="Phobius"/>
    </source>
</evidence>
<dbReference type="GO" id="GO:0009055">
    <property type="term" value="F:electron transfer activity"/>
    <property type="evidence" value="ECO:0007669"/>
    <property type="project" value="InterPro"/>
</dbReference>
<keyword evidence="4" id="KW-0479">Metal-binding</keyword>
<evidence type="ECO:0000256" key="2">
    <source>
        <dbReference type="ARBA" id="ARBA00022617"/>
    </source>
</evidence>
<accession>A0A6C0L019</accession>
<dbReference type="InterPro" id="IPR034804">
    <property type="entry name" value="SQR/QFR_C/D"/>
</dbReference>
<comment type="subcellular location">
    <subcellularLocation>
        <location evidence="1">Membrane</location>
    </subcellularLocation>
</comment>
<keyword evidence="2" id="KW-0349">Heme</keyword>
<feature type="transmembrane region" description="Helical" evidence="8">
    <location>
        <begin position="103"/>
        <end position="121"/>
    </location>
</feature>
<feature type="transmembrane region" description="Helical" evidence="8">
    <location>
        <begin position="64"/>
        <end position="82"/>
    </location>
</feature>
<keyword evidence="5 8" id="KW-1133">Transmembrane helix</keyword>
<name>A0A6C0L019_9ZZZZ</name>
<feature type="transmembrane region" description="Helical" evidence="8">
    <location>
        <begin position="26"/>
        <end position="44"/>
    </location>
</feature>